<gene>
    <name evidence="2" type="ORF">B0H63DRAFT_140956</name>
</gene>
<reference evidence="2" key="1">
    <citation type="journal article" date="2023" name="Mol. Phylogenet. Evol.">
        <title>Genome-scale phylogeny and comparative genomics of the fungal order Sordariales.</title>
        <authorList>
            <person name="Hensen N."/>
            <person name="Bonometti L."/>
            <person name="Westerberg I."/>
            <person name="Brannstrom I.O."/>
            <person name="Guillou S."/>
            <person name="Cros-Aarteil S."/>
            <person name="Calhoun S."/>
            <person name="Haridas S."/>
            <person name="Kuo A."/>
            <person name="Mondo S."/>
            <person name="Pangilinan J."/>
            <person name="Riley R."/>
            <person name="LaButti K."/>
            <person name="Andreopoulos B."/>
            <person name="Lipzen A."/>
            <person name="Chen C."/>
            <person name="Yan M."/>
            <person name="Daum C."/>
            <person name="Ng V."/>
            <person name="Clum A."/>
            <person name="Steindorff A."/>
            <person name="Ohm R.A."/>
            <person name="Martin F."/>
            <person name="Silar P."/>
            <person name="Natvig D.O."/>
            <person name="Lalanne C."/>
            <person name="Gautier V."/>
            <person name="Ament-Velasquez S.L."/>
            <person name="Kruys A."/>
            <person name="Hutchinson M.I."/>
            <person name="Powell A.J."/>
            <person name="Barry K."/>
            <person name="Miller A.N."/>
            <person name="Grigoriev I.V."/>
            <person name="Debuchy R."/>
            <person name="Gladieux P."/>
            <person name="Hiltunen Thoren M."/>
            <person name="Johannesson H."/>
        </authorList>
    </citation>
    <scope>NUCLEOTIDE SEQUENCE</scope>
    <source>
        <strain evidence="2">CBS 232.78</strain>
    </source>
</reference>
<comment type="caution">
    <text evidence="2">The sequence shown here is derived from an EMBL/GenBank/DDBJ whole genome shotgun (WGS) entry which is preliminary data.</text>
</comment>
<evidence type="ECO:0000313" key="2">
    <source>
        <dbReference type="EMBL" id="KAK3386801.1"/>
    </source>
</evidence>
<reference evidence="2" key="2">
    <citation type="submission" date="2023-06" db="EMBL/GenBank/DDBJ databases">
        <authorList>
            <consortium name="Lawrence Berkeley National Laboratory"/>
            <person name="Haridas S."/>
            <person name="Hensen N."/>
            <person name="Bonometti L."/>
            <person name="Westerberg I."/>
            <person name="Brannstrom I.O."/>
            <person name="Guillou S."/>
            <person name="Cros-Aarteil S."/>
            <person name="Calhoun S."/>
            <person name="Kuo A."/>
            <person name="Mondo S."/>
            <person name="Pangilinan J."/>
            <person name="Riley R."/>
            <person name="LaButti K."/>
            <person name="Andreopoulos B."/>
            <person name="Lipzen A."/>
            <person name="Chen C."/>
            <person name="Yanf M."/>
            <person name="Daum C."/>
            <person name="Ng V."/>
            <person name="Clum A."/>
            <person name="Steindorff A."/>
            <person name="Ohm R."/>
            <person name="Martin F."/>
            <person name="Silar P."/>
            <person name="Natvig D."/>
            <person name="Lalanne C."/>
            <person name="Gautier V."/>
            <person name="Ament-velasquez S.L."/>
            <person name="Kruys A."/>
            <person name="Hutchinson M.I."/>
            <person name="Powell A.J."/>
            <person name="Barry K."/>
            <person name="Miller A.N."/>
            <person name="Grigoriev I.V."/>
            <person name="Debuchy R."/>
            <person name="Gladieux P."/>
            <person name="Thoren M.H."/>
            <person name="Johannesson H."/>
        </authorList>
    </citation>
    <scope>NUCLEOTIDE SEQUENCE</scope>
    <source>
        <strain evidence="2">CBS 232.78</strain>
    </source>
</reference>
<proteinExistence type="predicted"/>
<feature type="compositionally biased region" description="Basic and acidic residues" evidence="1">
    <location>
        <begin position="75"/>
        <end position="99"/>
    </location>
</feature>
<protein>
    <submittedName>
        <fullName evidence="2">Uncharacterized protein</fullName>
    </submittedName>
</protein>
<feature type="compositionally biased region" description="Basic and acidic residues" evidence="1">
    <location>
        <begin position="110"/>
        <end position="121"/>
    </location>
</feature>
<feature type="compositionally biased region" description="Basic and acidic residues" evidence="1">
    <location>
        <begin position="43"/>
        <end position="68"/>
    </location>
</feature>
<feature type="compositionally biased region" description="Polar residues" evidence="1">
    <location>
        <begin position="26"/>
        <end position="42"/>
    </location>
</feature>
<dbReference type="AlphaFoldDB" id="A0AAE0NSC1"/>
<organism evidence="2 3">
    <name type="scientific">Podospora didyma</name>
    <dbReference type="NCBI Taxonomy" id="330526"/>
    <lineage>
        <taxon>Eukaryota</taxon>
        <taxon>Fungi</taxon>
        <taxon>Dikarya</taxon>
        <taxon>Ascomycota</taxon>
        <taxon>Pezizomycotina</taxon>
        <taxon>Sordariomycetes</taxon>
        <taxon>Sordariomycetidae</taxon>
        <taxon>Sordariales</taxon>
        <taxon>Podosporaceae</taxon>
        <taxon>Podospora</taxon>
    </lineage>
</organism>
<feature type="compositionally biased region" description="Basic residues" evidence="1">
    <location>
        <begin position="122"/>
        <end position="132"/>
    </location>
</feature>
<accession>A0AAE0NSC1</accession>
<evidence type="ECO:0000256" key="1">
    <source>
        <dbReference type="SAM" id="MobiDB-lite"/>
    </source>
</evidence>
<dbReference type="Proteomes" id="UP001285441">
    <property type="component" value="Unassembled WGS sequence"/>
</dbReference>
<sequence>MQAGVERSIGEAVERNAATAAEAKSSFYSAATETTKQLAQLTRNEKAREETELKKKEQELRGQKKTDEEIASDQGVKDLKEKIKQLEEKAARQDAEAAKQQKTPKRKQKERQDTRPENAEHKRVRGRRRRRMRYTERGSNRQKRYPSPRQASKVGIVKFRYSAERPHQCQ</sequence>
<feature type="compositionally biased region" description="Basic and acidic residues" evidence="1">
    <location>
        <begin position="161"/>
        <end position="170"/>
    </location>
</feature>
<keyword evidence="3" id="KW-1185">Reference proteome</keyword>
<dbReference type="EMBL" id="JAULSW010000003">
    <property type="protein sequence ID" value="KAK3386801.1"/>
    <property type="molecule type" value="Genomic_DNA"/>
</dbReference>
<feature type="region of interest" description="Disordered" evidence="1">
    <location>
        <begin position="1"/>
        <end position="170"/>
    </location>
</feature>
<name>A0AAE0NSC1_9PEZI</name>
<evidence type="ECO:0000313" key="3">
    <source>
        <dbReference type="Proteomes" id="UP001285441"/>
    </source>
</evidence>